<keyword evidence="1" id="KW-0812">Transmembrane</keyword>
<dbReference type="Proteomes" id="UP000585905">
    <property type="component" value="Unassembled WGS sequence"/>
</dbReference>
<keyword evidence="1" id="KW-0472">Membrane</keyword>
<dbReference type="Pfam" id="PF01833">
    <property type="entry name" value="TIG"/>
    <property type="match status" value="1"/>
</dbReference>
<dbReference type="EMBL" id="JACGWX010000006">
    <property type="protein sequence ID" value="MBA8848683.1"/>
    <property type="molecule type" value="Genomic_DNA"/>
</dbReference>
<evidence type="ECO:0008006" key="6">
    <source>
        <dbReference type="Google" id="ProtNLM"/>
    </source>
</evidence>
<keyword evidence="1" id="KW-1133">Transmembrane helix</keyword>
<organism evidence="4 5">
    <name type="scientific">Microcella alkalica</name>
    <dbReference type="NCBI Taxonomy" id="355930"/>
    <lineage>
        <taxon>Bacteria</taxon>
        <taxon>Bacillati</taxon>
        <taxon>Actinomycetota</taxon>
        <taxon>Actinomycetes</taxon>
        <taxon>Micrococcales</taxon>
        <taxon>Microbacteriaceae</taxon>
        <taxon>Microcella</taxon>
    </lineage>
</organism>
<evidence type="ECO:0000259" key="2">
    <source>
        <dbReference type="Pfam" id="PF01833"/>
    </source>
</evidence>
<proteinExistence type="predicted"/>
<feature type="transmembrane region" description="Helical" evidence="1">
    <location>
        <begin position="20"/>
        <end position="39"/>
    </location>
</feature>
<dbReference type="InterPro" id="IPR024301">
    <property type="entry name" value="Amidase_6"/>
</dbReference>
<dbReference type="RefSeq" id="WP_182491455.1">
    <property type="nucleotide sequence ID" value="NZ_BAAAOV010000012.1"/>
</dbReference>
<name>A0A839EC27_9MICO</name>
<keyword evidence="5" id="KW-1185">Reference proteome</keyword>
<dbReference type="InterPro" id="IPR013783">
    <property type="entry name" value="Ig-like_fold"/>
</dbReference>
<reference evidence="4 5" key="1">
    <citation type="submission" date="2020-07" db="EMBL/GenBank/DDBJ databases">
        <title>Sequencing the genomes of 1000 actinobacteria strains.</title>
        <authorList>
            <person name="Klenk H.-P."/>
        </authorList>
    </citation>
    <scope>NUCLEOTIDE SEQUENCE [LARGE SCALE GENOMIC DNA]</scope>
    <source>
        <strain evidence="4 5">DSM 19663</strain>
    </source>
</reference>
<dbReference type="InterPro" id="IPR002909">
    <property type="entry name" value="IPT_dom"/>
</dbReference>
<accession>A0A839EC27</accession>
<comment type="caution">
    <text evidence="4">The sequence shown here is derived from an EMBL/GenBank/DDBJ whole genome shotgun (WGS) entry which is preliminary data.</text>
</comment>
<evidence type="ECO:0000313" key="5">
    <source>
        <dbReference type="Proteomes" id="UP000585905"/>
    </source>
</evidence>
<protein>
    <recommendedName>
        <fullName evidence="6">CHAP domain-containing protein</fullName>
    </recommendedName>
</protein>
<evidence type="ECO:0000313" key="4">
    <source>
        <dbReference type="EMBL" id="MBA8848683.1"/>
    </source>
</evidence>
<dbReference type="PANTHER" id="PTHR40032:SF1">
    <property type="entry name" value="EXPORTED PROTEIN"/>
    <property type="match status" value="1"/>
</dbReference>
<dbReference type="PANTHER" id="PTHR40032">
    <property type="entry name" value="EXPORTED PROTEIN-RELATED"/>
    <property type="match status" value="1"/>
</dbReference>
<dbReference type="CDD" id="cd00102">
    <property type="entry name" value="IPT"/>
    <property type="match status" value="1"/>
</dbReference>
<evidence type="ECO:0000259" key="3">
    <source>
        <dbReference type="Pfam" id="PF12671"/>
    </source>
</evidence>
<dbReference type="AlphaFoldDB" id="A0A839EC27"/>
<dbReference type="GO" id="GO:0005975">
    <property type="term" value="P:carbohydrate metabolic process"/>
    <property type="evidence" value="ECO:0007669"/>
    <property type="project" value="UniProtKB-ARBA"/>
</dbReference>
<feature type="domain" description="IPT/TIG" evidence="2">
    <location>
        <begin position="67"/>
        <end position="149"/>
    </location>
</feature>
<dbReference type="Gene3D" id="2.60.40.10">
    <property type="entry name" value="Immunoglobulins"/>
    <property type="match status" value="1"/>
</dbReference>
<gene>
    <name evidence="4" type="ORF">FHX53_002293</name>
</gene>
<dbReference type="Pfam" id="PF12671">
    <property type="entry name" value="Amidase_6"/>
    <property type="match status" value="1"/>
</dbReference>
<sequence>MARDGFLPRSSERRRTTLTVIVITALVGVTVGTLGLASARQQMPAAGGVSAPAAAPQPPTADPVIAVTGLSAAAGSLVGGEQQTITGSGLKAVSAIRIGSMLVADFIATDTSLTFEMPRSERYLPGAVPVEIVASEATIDMASPLEYTYERRTAVDRQLEYAFRYWKDYNLAEWGTFNPVGGDCMNFVSQTLIERGWEMTPEWHSYDVGADYTSPWIYVPSFDAFLRDNPQLGAVQLGLDQRDQAKVGDLVVFDWNNNNALDHIQIVSAIEQVDGRTVVKMVGHNLDSDLRDLDETITVDHPGATGYFWSLPAD</sequence>
<feature type="domain" description="Putative amidase" evidence="3">
    <location>
        <begin position="150"/>
        <end position="301"/>
    </location>
</feature>
<evidence type="ECO:0000256" key="1">
    <source>
        <dbReference type="SAM" id="Phobius"/>
    </source>
</evidence>